<dbReference type="OrthoDB" id="2629980at2"/>
<gene>
    <name evidence="1" type="ORF">CD191_22365</name>
</gene>
<accession>A0A1R0YQF9</accession>
<evidence type="ECO:0000313" key="1">
    <source>
        <dbReference type="EMBL" id="AWV35156.1"/>
    </source>
</evidence>
<sequence>MSQVLIDAVYYLLERDAAFMALLGLNSAAPPEAKAGKLVKGLEPDIVISDKTVPQVQIYTMPGRYGRNHLVYEGKYCLDVYAKRSNDARGIAQRAFELFHDKYLAFQGFQSFRCHLAYDTDFATGIKELKGFKVIYDVDYVRK</sequence>
<evidence type="ECO:0000313" key="2">
    <source>
        <dbReference type="Proteomes" id="UP000249163"/>
    </source>
</evidence>
<dbReference type="AlphaFoldDB" id="A0A1R0YQF9"/>
<organism evidence="1 2">
    <name type="scientific">Paenibacillus odorifer</name>
    <dbReference type="NCBI Taxonomy" id="189426"/>
    <lineage>
        <taxon>Bacteria</taxon>
        <taxon>Bacillati</taxon>
        <taxon>Bacillota</taxon>
        <taxon>Bacilli</taxon>
        <taxon>Bacillales</taxon>
        <taxon>Paenibacillaceae</taxon>
        <taxon>Paenibacillus</taxon>
    </lineage>
</organism>
<protein>
    <recommendedName>
        <fullName evidence="3">DUF3168 domain-containing protein</fullName>
    </recommendedName>
</protein>
<name>A0A1R0YQF9_9BACL</name>
<reference evidence="1 2" key="1">
    <citation type="submission" date="2017-06" db="EMBL/GenBank/DDBJ databases">
        <title>Complete genome sequence of Paenibacillus odorifer CBA7130.</title>
        <authorList>
            <person name="Nam Y.-D."/>
            <person name="Kang J."/>
            <person name="Chung W.-H."/>
        </authorList>
    </citation>
    <scope>NUCLEOTIDE SEQUENCE [LARGE SCALE GENOMIC DNA]</scope>
    <source>
        <strain evidence="1 2">CBA7130</strain>
    </source>
</reference>
<dbReference type="EMBL" id="CP021965">
    <property type="protein sequence ID" value="AWV35156.1"/>
    <property type="molecule type" value="Genomic_DNA"/>
</dbReference>
<dbReference type="Proteomes" id="UP000249163">
    <property type="component" value="Chromosome"/>
</dbReference>
<proteinExistence type="predicted"/>
<evidence type="ECO:0008006" key="3">
    <source>
        <dbReference type="Google" id="ProtNLM"/>
    </source>
</evidence>
<dbReference type="RefSeq" id="WP_076208560.1">
    <property type="nucleotide sequence ID" value="NZ_CP021965.1"/>
</dbReference>